<proteinExistence type="inferred from homology"/>
<reference evidence="3 4" key="1">
    <citation type="submission" date="2019-09" db="EMBL/GenBank/DDBJ databases">
        <title>Draft genome sequence of the Ebosin-producing strain Streptomyces sp. 139.</title>
        <authorList>
            <person name="Ai L."/>
            <person name="Geng M."/>
            <person name="Ma M."/>
            <person name="Bai L."/>
        </authorList>
    </citation>
    <scope>NUCLEOTIDE SEQUENCE [LARGE SCALE GENOMIC DNA]</scope>
    <source>
        <strain evidence="3 4">139</strain>
    </source>
</reference>
<dbReference type="InterPro" id="IPR014729">
    <property type="entry name" value="Rossmann-like_a/b/a_fold"/>
</dbReference>
<dbReference type="InterPro" id="IPR006016">
    <property type="entry name" value="UspA"/>
</dbReference>
<evidence type="ECO:0000259" key="2">
    <source>
        <dbReference type="Pfam" id="PF00582"/>
    </source>
</evidence>
<evidence type="ECO:0000313" key="3">
    <source>
        <dbReference type="EMBL" id="QER88130.1"/>
    </source>
</evidence>
<accession>A0ABX5ZU29</accession>
<dbReference type="SUPFAM" id="SSF52402">
    <property type="entry name" value="Adenine nucleotide alpha hydrolases-like"/>
    <property type="match status" value="2"/>
</dbReference>
<dbReference type="Proteomes" id="UP000324308">
    <property type="component" value="Chromosome"/>
</dbReference>
<evidence type="ECO:0000313" key="4">
    <source>
        <dbReference type="Proteomes" id="UP000324308"/>
    </source>
</evidence>
<feature type="domain" description="UspA" evidence="2">
    <location>
        <begin position="165"/>
        <end position="299"/>
    </location>
</feature>
<gene>
    <name evidence="3" type="ORF">F3L20_21850</name>
</gene>
<comment type="similarity">
    <text evidence="1">Belongs to the universal stress protein A family.</text>
</comment>
<evidence type="ECO:0000256" key="1">
    <source>
        <dbReference type="ARBA" id="ARBA00008791"/>
    </source>
</evidence>
<dbReference type="RefSeq" id="WP_150155814.1">
    <property type="nucleotide sequence ID" value="NZ_CP043959.1"/>
</dbReference>
<feature type="domain" description="UspA" evidence="2">
    <location>
        <begin position="4"/>
        <end position="133"/>
    </location>
</feature>
<dbReference type="InterPro" id="IPR006015">
    <property type="entry name" value="Universal_stress_UspA"/>
</dbReference>
<dbReference type="CDD" id="cd00293">
    <property type="entry name" value="USP-like"/>
    <property type="match status" value="1"/>
</dbReference>
<dbReference type="PRINTS" id="PR01438">
    <property type="entry name" value="UNVRSLSTRESS"/>
</dbReference>
<sequence length="310" mass="32021">MNDKPVIAAVDGSQDGLRALEWALDAARRHEAPLRVLHVRPEPFRTRPDGPPGPGEDPVLAQAQARLAELGGVSSVEYVVTEGAPGPLLTGAGAEARLLVLGSRGRGGFASLLLGSNSLAAARDAECPVVVVPRPGRGGEEEAPVRPDGPVVVGVNPDGPVGSADPDSPDATTLASAFDEAARRNTALRVVTAYPSLLQTVMLPGEMPPPQIDQDALEQETRALLDGLLAPHRERHPHVVTDTAVLPGDAAGHLVDASEGAALVVVGRHRRRLFAAARMMGSVTQAVLLHSRSPVAVVPPVGAEDGAPAD</sequence>
<protein>
    <submittedName>
        <fullName evidence="3">Universal stress protein</fullName>
    </submittedName>
</protein>
<organism evidence="3 4">
    <name type="scientific">Streptomyces tendae</name>
    <dbReference type="NCBI Taxonomy" id="1932"/>
    <lineage>
        <taxon>Bacteria</taxon>
        <taxon>Bacillati</taxon>
        <taxon>Actinomycetota</taxon>
        <taxon>Actinomycetes</taxon>
        <taxon>Kitasatosporales</taxon>
        <taxon>Streptomycetaceae</taxon>
        <taxon>Streptomyces</taxon>
    </lineage>
</organism>
<dbReference type="Gene3D" id="3.40.50.620">
    <property type="entry name" value="HUPs"/>
    <property type="match status" value="2"/>
</dbReference>
<dbReference type="PANTHER" id="PTHR46268">
    <property type="entry name" value="STRESS RESPONSE PROTEIN NHAX"/>
    <property type="match status" value="1"/>
</dbReference>
<name>A0ABX5ZU29_STRTE</name>
<dbReference type="PANTHER" id="PTHR46268:SF6">
    <property type="entry name" value="UNIVERSAL STRESS PROTEIN UP12"/>
    <property type="match status" value="1"/>
</dbReference>
<dbReference type="EMBL" id="CP043959">
    <property type="protein sequence ID" value="QER88130.1"/>
    <property type="molecule type" value="Genomic_DNA"/>
</dbReference>
<dbReference type="Pfam" id="PF00582">
    <property type="entry name" value="Usp"/>
    <property type="match status" value="2"/>
</dbReference>
<keyword evidence="4" id="KW-1185">Reference proteome</keyword>